<accession>A0A1Y3DM65</accession>
<dbReference type="InterPro" id="IPR044885">
    <property type="entry name" value="PRESA_N_sf"/>
</dbReference>
<reference evidence="2 3" key="1">
    <citation type="submission" date="2017-05" db="EMBL/GenBank/DDBJ databases">
        <title>PacBio assembly of a Plasmodium knowlesi genome sequence with Hi-C correction and manual annotation of the SICAvar gene family.</title>
        <authorList>
            <person name="Lapp S.A."/>
            <person name="Geraldo J.A."/>
            <person name="Chien J.-T."/>
            <person name="Ay F."/>
            <person name="Pakala S.B."/>
            <person name="Batugedara G."/>
            <person name="Humphrey J.C."/>
            <person name="Debarry J.D."/>
            <person name="Le Roch K.G."/>
            <person name="Galinski M.R."/>
            <person name="Kissinger J.C."/>
        </authorList>
    </citation>
    <scope>NUCLEOTIDE SEQUENCE [LARGE SCALE GENOMIC DNA]</scope>
    <source>
        <strain evidence="3">Malayan Strain Pk1 (A+)</strain>
    </source>
</reference>
<dbReference type="VEuPathDB" id="PlasmoDB:PKA1H_080046400"/>
<dbReference type="OMA" id="QNTCTFE"/>
<gene>
    <name evidence="2" type="ORF">PKNOH_S100070000</name>
</gene>
<evidence type="ECO:0000313" key="3">
    <source>
        <dbReference type="Proteomes" id="UP000195012"/>
    </source>
</evidence>
<name>A0A1Y3DM65_PLAKN</name>
<feature type="domain" description="Plasmodium RESA N-terminal" evidence="1">
    <location>
        <begin position="157"/>
        <end position="282"/>
    </location>
</feature>
<dbReference type="OrthoDB" id="385904at2759"/>
<comment type="caution">
    <text evidence="2">The sequence shown here is derived from an EMBL/GenBank/DDBJ whole genome shotgun (WGS) entry which is preliminary data.</text>
</comment>
<sequence>MNLNKMNSFSLLSTKKLSNLNKKNAGENMYNLCSNRERINAGGNFLSLFFSKRLVIAIGAIICVLLQNTCTFENKTNSQFGLTARFPRKLIEKKKDETGAMASLLSTLDVLWKKVSPLTSISNIKEGKLDSKKYPRKVKVFDMEKLLERCLENGKILDEYEIDVMLKYLTQPGCFSKLYALGTWWHVLRKEKNEMEIFHMQLSRLRRETAIICNYSIELSDSLYEEAQADYTHRAKTIESIYNDNIYDIFNRKDKSPEDYKDCVIKYQNEQENLREQFWDEWEKTFYERMSGKPFVKDIIIGPAEYEIVE</sequence>
<dbReference type="Proteomes" id="UP000195012">
    <property type="component" value="Unassembled WGS sequence"/>
</dbReference>
<evidence type="ECO:0000313" key="2">
    <source>
        <dbReference type="EMBL" id="OTN66041.1"/>
    </source>
</evidence>
<dbReference type="AlphaFoldDB" id="A0A1Y3DM65"/>
<dbReference type="VEuPathDB" id="PlasmoDB:PKNOH_S100070000"/>
<proteinExistence type="predicted"/>
<dbReference type="VEuPathDB" id="PlasmoDB:PKNH_0841100"/>
<dbReference type="Pfam" id="PF09687">
    <property type="entry name" value="PRESAN"/>
    <property type="match status" value="1"/>
</dbReference>
<dbReference type="EMBL" id="NETL01000024">
    <property type="protein sequence ID" value="OTN66041.1"/>
    <property type="molecule type" value="Genomic_DNA"/>
</dbReference>
<dbReference type="InterPro" id="IPR019111">
    <property type="entry name" value="PRESA_N"/>
</dbReference>
<protein>
    <recommendedName>
        <fullName evidence="1">Plasmodium RESA N-terminal domain-containing protein</fullName>
    </recommendedName>
</protein>
<organism evidence="2 3">
    <name type="scientific">Plasmodium knowlesi</name>
    <dbReference type="NCBI Taxonomy" id="5850"/>
    <lineage>
        <taxon>Eukaryota</taxon>
        <taxon>Sar</taxon>
        <taxon>Alveolata</taxon>
        <taxon>Apicomplexa</taxon>
        <taxon>Aconoidasida</taxon>
        <taxon>Haemosporida</taxon>
        <taxon>Plasmodiidae</taxon>
        <taxon>Plasmodium</taxon>
        <taxon>Plasmodium (Plasmodium)</taxon>
    </lineage>
</organism>
<dbReference type="Gene3D" id="6.10.280.180">
    <property type="entry name" value="Plasmodium RESA, N-terminal helical domain"/>
    <property type="match status" value="1"/>
</dbReference>
<evidence type="ECO:0000259" key="1">
    <source>
        <dbReference type="Pfam" id="PF09687"/>
    </source>
</evidence>